<organism evidence="2 3">
    <name type="scientific">Roseateles violae</name>
    <dbReference type="NCBI Taxonomy" id="3058042"/>
    <lineage>
        <taxon>Bacteria</taxon>
        <taxon>Pseudomonadati</taxon>
        <taxon>Pseudomonadota</taxon>
        <taxon>Betaproteobacteria</taxon>
        <taxon>Burkholderiales</taxon>
        <taxon>Sphaerotilaceae</taxon>
        <taxon>Roseateles</taxon>
    </lineage>
</organism>
<evidence type="ECO:0000313" key="3">
    <source>
        <dbReference type="Proteomes" id="UP001228044"/>
    </source>
</evidence>
<name>A0ABT8DRA2_9BURK</name>
<reference evidence="2 3" key="1">
    <citation type="submission" date="2023-06" db="EMBL/GenBank/DDBJ databases">
        <title>Pelomonas sp. PFR6 16S ribosomal RNA gene Genome sequencing and assembly.</title>
        <authorList>
            <person name="Woo H."/>
        </authorList>
    </citation>
    <scope>NUCLEOTIDE SEQUENCE [LARGE SCALE GENOMIC DNA]</scope>
    <source>
        <strain evidence="2 3">PFR6</strain>
    </source>
</reference>
<accession>A0ABT8DRA2</accession>
<keyword evidence="3" id="KW-1185">Reference proteome</keyword>
<keyword evidence="1" id="KW-0732">Signal</keyword>
<evidence type="ECO:0000313" key="2">
    <source>
        <dbReference type="EMBL" id="MDN3920870.1"/>
    </source>
</evidence>
<dbReference type="EMBL" id="JAUHHC010000003">
    <property type="protein sequence ID" value="MDN3920870.1"/>
    <property type="molecule type" value="Genomic_DNA"/>
</dbReference>
<dbReference type="RefSeq" id="WP_290359191.1">
    <property type="nucleotide sequence ID" value="NZ_JAUHHC010000003.1"/>
</dbReference>
<protein>
    <submittedName>
        <fullName evidence="2">Uncharacterized protein</fullName>
    </submittedName>
</protein>
<comment type="caution">
    <text evidence="2">The sequence shown here is derived from an EMBL/GenBank/DDBJ whole genome shotgun (WGS) entry which is preliminary data.</text>
</comment>
<sequence length="147" mass="15849">MFEQSPSLTRGLLLALPMTFGSALALAQDLQRVEVEGRRPADIARFDVQASCPGIAATLQDGLVGAISRENLSGTMRVQFRVKGDGTSEVKHSGGPVAYRQPVRRAMHNVSCVNKEDGQLFSFLVVFTPARDEAGGDASYRVALLEQ</sequence>
<gene>
    <name evidence="2" type="ORF">QWJ38_11325</name>
</gene>
<evidence type="ECO:0000256" key="1">
    <source>
        <dbReference type="SAM" id="SignalP"/>
    </source>
</evidence>
<proteinExistence type="predicted"/>
<dbReference type="Proteomes" id="UP001228044">
    <property type="component" value="Unassembled WGS sequence"/>
</dbReference>
<feature type="chain" id="PRO_5045054990" evidence="1">
    <location>
        <begin position="28"/>
        <end position="147"/>
    </location>
</feature>
<feature type="signal peptide" evidence="1">
    <location>
        <begin position="1"/>
        <end position="27"/>
    </location>
</feature>